<sequence>MAGGFGLVRGPILAGNRGPIGAGPGRAGPATMDGMNRNDLTGKVALVTGGSRGIGAAVAVRLAEDGADVAFTYRQDAERAGAVADRIKLAGRRALAIQADSVDAAAVAGAVDRAAAEFGRLDILVNNAAVYLPGPVEQVTFAEVDATLAVNVRAPFAAAQAALKHLAEGGRIINIGSNVSERVPFPGLALYSMSKSALTGLTRALAREVGPRGITVNVVAPGPTDTDANPAGGPFAETISGITALGRYAAPEEIAEAVGYLAGDGARYITGATLHVDGGFTA</sequence>
<dbReference type="SUPFAM" id="SSF51735">
    <property type="entry name" value="NAD(P)-binding Rossmann-fold domains"/>
    <property type="match status" value="1"/>
</dbReference>
<dbReference type="PRINTS" id="PR00080">
    <property type="entry name" value="SDRFAMILY"/>
</dbReference>
<comment type="caution">
    <text evidence="4">The sequence shown here is derived from an EMBL/GenBank/DDBJ whole genome shotgun (WGS) entry which is preliminary data.</text>
</comment>
<dbReference type="PROSITE" id="PS00061">
    <property type="entry name" value="ADH_SHORT"/>
    <property type="match status" value="1"/>
</dbReference>
<reference evidence="4" key="1">
    <citation type="submission" date="2021-01" db="EMBL/GenBank/DDBJ databases">
        <title>Whole genome shotgun sequence of Sphaerisporangium rufum NBRC 109079.</title>
        <authorList>
            <person name="Komaki H."/>
            <person name="Tamura T."/>
        </authorList>
    </citation>
    <scope>NUCLEOTIDE SEQUENCE</scope>
    <source>
        <strain evidence="4">NBRC 109079</strain>
    </source>
</reference>
<accession>A0A919QWH7</accession>
<evidence type="ECO:0000313" key="4">
    <source>
        <dbReference type="EMBL" id="GII75168.1"/>
    </source>
</evidence>
<dbReference type="InterPro" id="IPR020904">
    <property type="entry name" value="Sc_DH/Rdtase_CS"/>
</dbReference>
<dbReference type="InterPro" id="IPR002347">
    <property type="entry name" value="SDR_fam"/>
</dbReference>
<keyword evidence="2" id="KW-0560">Oxidoreductase</keyword>
<feature type="domain" description="Ketoreductase" evidence="3">
    <location>
        <begin position="43"/>
        <end position="222"/>
    </location>
</feature>
<dbReference type="Pfam" id="PF13561">
    <property type="entry name" value="adh_short_C2"/>
    <property type="match status" value="1"/>
</dbReference>
<dbReference type="InterPro" id="IPR057326">
    <property type="entry name" value="KR_dom"/>
</dbReference>
<dbReference type="AlphaFoldDB" id="A0A919QWH7"/>
<evidence type="ECO:0000259" key="3">
    <source>
        <dbReference type="SMART" id="SM00822"/>
    </source>
</evidence>
<organism evidence="4 5">
    <name type="scientific">Sphaerisporangium rufum</name>
    <dbReference type="NCBI Taxonomy" id="1381558"/>
    <lineage>
        <taxon>Bacteria</taxon>
        <taxon>Bacillati</taxon>
        <taxon>Actinomycetota</taxon>
        <taxon>Actinomycetes</taxon>
        <taxon>Streptosporangiales</taxon>
        <taxon>Streptosporangiaceae</taxon>
        <taxon>Sphaerisporangium</taxon>
    </lineage>
</organism>
<keyword evidence="5" id="KW-1185">Reference proteome</keyword>
<dbReference type="Gene3D" id="3.40.50.720">
    <property type="entry name" value="NAD(P)-binding Rossmann-like Domain"/>
    <property type="match status" value="1"/>
</dbReference>
<gene>
    <name evidence="4" type="ORF">Sru01_01500</name>
</gene>
<proteinExistence type="inferred from homology"/>
<name>A0A919QWH7_9ACTN</name>
<dbReference type="PANTHER" id="PTHR43639">
    <property type="entry name" value="OXIDOREDUCTASE, SHORT-CHAIN DEHYDROGENASE/REDUCTASE FAMILY (AFU_ORTHOLOGUE AFUA_5G02870)"/>
    <property type="match status" value="1"/>
</dbReference>
<evidence type="ECO:0000256" key="2">
    <source>
        <dbReference type="ARBA" id="ARBA00023002"/>
    </source>
</evidence>
<dbReference type="FunFam" id="3.40.50.720:FF:000084">
    <property type="entry name" value="Short-chain dehydrogenase reductase"/>
    <property type="match status" value="1"/>
</dbReference>
<dbReference type="PRINTS" id="PR00081">
    <property type="entry name" value="GDHRDH"/>
</dbReference>
<dbReference type="EMBL" id="BOOU01000002">
    <property type="protein sequence ID" value="GII75168.1"/>
    <property type="molecule type" value="Genomic_DNA"/>
</dbReference>
<dbReference type="InterPro" id="IPR036291">
    <property type="entry name" value="NAD(P)-bd_dom_sf"/>
</dbReference>
<protein>
    <submittedName>
        <fullName evidence="4">3-ketoacyl-ACP reductase</fullName>
    </submittedName>
</protein>
<dbReference type="Proteomes" id="UP000655287">
    <property type="component" value="Unassembled WGS sequence"/>
</dbReference>
<comment type="similarity">
    <text evidence="1">Belongs to the short-chain dehydrogenases/reductases (SDR) family.</text>
</comment>
<dbReference type="PANTHER" id="PTHR43639:SF1">
    <property type="entry name" value="SHORT-CHAIN DEHYDROGENASE_REDUCTASE FAMILY PROTEIN"/>
    <property type="match status" value="1"/>
</dbReference>
<dbReference type="GO" id="GO:0016491">
    <property type="term" value="F:oxidoreductase activity"/>
    <property type="evidence" value="ECO:0007669"/>
    <property type="project" value="UniProtKB-KW"/>
</dbReference>
<evidence type="ECO:0000313" key="5">
    <source>
        <dbReference type="Proteomes" id="UP000655287"/>
    </source>
</evidence>
<dbReference type="SMART" id="SM00822">
    <property type="entry name" value="PKS_KR"/>
    <property type="match status" value="1"/>
</dbReference>
<evidence type="ECO:0000256" key="1">
    <source>
        <dbReference type="ARBA" id="ARBA00006484"/>
    </source>
</evidence>